<evidence type="ECO:0000313" key="5">
    <source>
        <dbReference type="EMBL" id="OWZ17121.1"/>
    </source>
</evidence>
<feature type="coiled-coil region" evidence="2">
    <location>
        <begin position="49"/>
        <end position="96"/>
    </location>
</feature>
<keyword evidence="1 2" id="KW-0175">Coiled coil</keyword>
<feature type="domain" description="Trichohyalin-plectin-homology" evidence="4">
    <location>
        <begin position="97"/>
        <end position="441"/>
    </location>
</feature>
<dbReference type="PANTHER" id="PTHR28663:SF1">
    <property type="entry name" value="CILIA- AND FLAGELLA- ASSOCIATED PROTEIN 210"/>
    <property type="match status" value="1"/>
</dbReference>
<dbReference type="Pfam" id="PF13868">
    <property type="entry name" value="TPH"/>
    <property type="match status" value="1"/>
</dbReference>
<reference evidence="6" key="1">
    <citation type="submission" date="2017-03" db="EMBL/GenBank/DDBJ databases">
        <title>Phytopthora megakarya and P. palmivora, two closely related causual agents of cacao black pod achieved similar genome size and gene model numbers by different mechanisms.</title>
        <authorList>
            <person name="Ali S."/>
            <person name="Shao J."/>
            <person name="Larry D.J."/>
            <person name="Kronmiller B."/>
            <person name="Shen D."/>
            <person name="Strem M.D."/>
            <person name="Melnick R.L."/>
            <person name="Guiltinan M.J."/>
            <person name="Tyler B.M."/>
            <person name="Meinhardt L.W."/>
            <person name="Bailey B.A."/>
        </authorList>
    </citation>
    <scope>NUCLEOTIDE SEQUENCE [LARGE SCALE GENOMIC DNA]</scope>
    <source>
        <strain evidence="6">zdho120</strain>
    </source>
</reference>
<dbReference type="InterPro" id="IPR039986">
    <property type="entry name" value="CFAP210"/>
</dbReference>
<dbReference type="AlphaFoldDB" id="A0A225WHA3"/>
<evidence type="ECO:0000256" key="3">
    <source>
        <dbReference type="SAM" id="MobiDB-lite"/>
    </source>
</evidence>
<protein>
    <recommendedName>
        <fullName evidence="4">Trichohyalin-plectin-homology domain-containing protein</fullName>
    </recommendedName>
</protein>
<organism evidence="5 6">
    <name type="scientific">Phytophthora megakarya</name>
    <dbReference type="NCBI Taxonomy" id="4795"/>
    <lineage>
        <taxon>Eukaryota</taxon>
        <taxon>Sar</taxon>
        <taxon>Stramenopiles</taxon>
        <taxon>Oomycota</taxon>
        <taxon>Peronosporomycetes</taxon>
        <taxon>Peronosporales</taxon>
        <taxon>Peronosporaceae</taxon>
        <taxon>Phytophthora</taxon>
    </lineage>
</organism>
<sequence length="468" mass="57057">MPHPTTLCADQLERMRASVSPPVQSDREARRQAIRLKSEQRTATWPNTLEAMRKKKDRWKKDKEERLEEERKKIDEEEMRLQREAQTKQIERANRLLYEQTDRMKTLRSKQLLADVFHHRTLQLEEKQMLKEQDDLTNYMYDRQVLDKVIEDEKEEQRLRKIKLEENARLAIIQKEQLEEYKQRYINELREEKMDGERMKQQAEQEYLKEMEKDRQRKMRLKQASEDTQLANQRLRAHREMQKEKERLEDLKREEEAHKKQLRDIKRMDLQRQKQEDAQTRKQRMIDLATKNLVKLEQKNEERLQNQSNEVRAKEDKEIKDRAERRAIEKEGIARSRRYQLDCKQREKEREARDALESVMQWEQFGRRIEMQIKQEEQEQRLEDLQLAVGQKQQADARRQMIRDERTAKLQSDQDARRVLEYEDDRFKVVAQQALDEARDRGLVNVFPIKKAMVEKRIDLLHASGFRV</sequence>
<feature type="region of interest" description="Disordered" evidence="3">
    <location>
        <begin position="235"/>
        <end position="282"/>
    </location>
</feature>
<evidence type="ECO:0000259" key="4">
    <source>
        <dbReference type="Pfam" id="PF13868"/>
    </source>
</evidence>
<dbReference type="PANTHER" id="PTHR28663">
    <property type="entry name" value="COILED-COIL DOMAIN-CONTAINING PROTEIN 173"/>
    <property type="match status" value="1"/>
</dbReference>
<dbReference type="EMBL" id="NBNE01000808">
    <property type="protein sequence ID" value="OWZ17121.1"/>
    <property type="molecule type" value="Genomic_DNA"/>
</dbReference>
<evidence type="ECO:0000256" key="1">
    <source>
        <dbReference type="ARBA" id="ARBA00023054"/>
    </source>
</evidence>
<dbReference type="OrthoDB" id="331765at2759"/>
<dbReference type="STRING" id="4795.A0A225WHA3"/>
<accession>A0A225WHA3</accession>
<dbReference type="InterPro" id="IPR043597">
    <property type="entry name" value="TPH_dom"/>
</dbReference>
<proteinExistence type="predicted"/>
<keyword evidence="6" id="KW-1185">Reference proteome</keyword>
<evidence type="ECO:0000256" key="2">
    <source>
        <dbReference type="SAM" id="Coils"/>
    </source>
</evidence>
<feature type="compositionally biased region" description="Basic and acidic residues" evidence="3">
    <location>
        <begin position="238"/>
        <end position="280"/>
    </location>
</feature>
<name>A0A225WHA3_9STRA</name>
<evidence type="ECO:0000313" key="6">
    <source>
        <dbReference type="Proteomes" id="UP000198211"/>
    </source>
</evidence>
<feature type="coiled-coil region" evidence="2">
    <location>
        <begin position="368"/>
        <end position="395"/>
    </location>
</feature>
<dbReference type="Proteomes" id="UP000198211">
    <property type="component" value="Unassembled WGS sequence"/>
</dbReference>
<gene>
    <name evidence="5" type="ORF">PHMEG_0008974</name>
</gene>
<comment type="caution">
    <text evidence="5">The sequence shown here is derived from an EMBL/GenBank/DDBJ whole genome shotgun (WGS) entry which is preliminary data.</text>
</comment>